<dbReference type="EMBL" id="VIEB01000349">
    <property type="protein sequence ID" value="TQD94155.1"/>
    <property type="molecule type" value="Genomic_DNA"/>
</dbReference>
<evidence type="ECO:0000313" key="3">
    <source>
        <dbReference type="Proteomes" id="UP000315295"/>
    </source>
</evidence>
<comment type="caution">
    <text evidence="2">The sequence shown here is derived from an EMBL/GenBank/DDBJ whole genome shotgun (WGS) entry which is preliminary data.</text>
</comment>
<dbReference type="AlphaFoldDB" id="A0A540M625"/>
<proteinExistence type="predicted"/>
<keyword evidence="3" id="KW-1185">Reference proteome</keyword>
<sequence>MHPLVGDSSTPTAKGPAVRPSSTLRLEGSKLTIVTVVQPGSASAIFLSLCTSVLQEDDVVGFAFGEEGKVNE</sequence>
<accession>A0A540M625</accession>
<organism evidence="2 3">
    <name type="scientific">Malus baccata</name>
    <name type="common">Siberian crab apple</name>
    <name type="synonym">Pyrus baccata</name>
    <dbReference type="NCBI Taxonomy" id="106549"/>
    <lineage>
        <taxon>Eukaryota</taxon>
        <taxon>Viridiplantae</taxon>
        <taxon>Streptophyta</taxon>
        <taxon>Embryophyta</taxon>
        <taxon>Tracheophyta</taxon>
        <taxon>Spermatophyta</taxon>
        <taxon>Magnoliopsida</taxon>
        <taxon>eudicotyledons</taxon>
        <taxon>Gunneridae</taxon>
        <taxon>Pentapetalae</taxon>
        <taxon>rosids</taxon>
        <taxon>fabids</taxon>
        <taxon>Rosales</taxon>
        <taxon>Rosaceae</taxon>
        <taxon>Amygdaloideae</taxon>
        <taxon>Maleae</taxon>
        <taxon>Malus</taxon>
    </lineage>
</organism>
<dbReference type="Proteomes" id="UP000315295">
    <property type="component" value="Unassembled WGS sequence"/>
</dbReference>
<protein>
    <submittedName>
        <fullName evidence="2">Uncharacterized protein</fullName>
    </submittedName>
</protein>
<feature type="region of interest" description="Disordered" evidence="1">
    <location>
        <begin position="1"/>
        <end position="21"/>
    </location>
</feature>
<reference evidence="2 3" key="1">
    <citation type="journal article" date="2019" name="G3 (Bethesda)">
        <title>Sequencing of a Wild Apple (Malus baccata) Genome Unravels the Differences Between Cultivated and Wild Apple Species Regarding Disease Resistance and Cold Tolerance.</title>
        <authorList>
            <person name="Chen X."/>
        </authorList>
    </citation>
    <scope>NUCLEOTIDE SEQUENCE [LARGE SCALE GENOMIC DNA]</scope>
    <source>
        <strain evidence="3">cv. Shandingzi</strain>
        <tissue evidence="2">Leaves</tissue>
    </source>
</reference>
<name>A0A540M625_MALBA</name>
<evidence type="ECO:0000256" key="1">
    <source>
        <dbReference type="SAM" id="MobiDB-lite"/>
    </source>
</evidence>
<evidence type="ECO:0000313" key="2">
    <source>
        <dbReference type="EMBL" id="TQD94155.1"/>
    </source>
</evidence>
<gene>
    <name evidence="2" type="ORF">C1H46_020203</name>
</gene>